<dbReference type="GO" id="GO:0009403">
    <property type="term" value="P:toxin biosynthetic process"/>
    <property type="evidence" value="ECO:0007669"/>
    <property type="project" value="InterPro"/>
</dbReference>
<proteinExistence type="predicted"/>
<keyword evidence="4 6" id="KW-0472">Membrane</keyword>
<evidence type="ECO:0000256" key="3">
    <source>
        <dbReference type="ARBA" id="ARBA00022989"/>
    </source>
</evidence>
<dbReference type="InterPro" id="IPR052719">
    <property type="entry name" value="CvpA-like"/>
</dbReference>
<keyword evidence="8" id="KW-1185">Reference proteome</keyword>
<dbReference type="Pfam" id="PF02674">
    <property type="entry name" value="Colicin_V"/>
    <property type="match status" value="1"/>
</dbReference>
<comment type="caution">
    <text evidence="7">The sequence shown here is derived from an EMBL/GenBank/DDBJ whole genome shotgun (WGS) entry which is preliminary data.</text>
</comment>
<evidence type="ECO:0000256" key="2">
    <source>
        <dbReference type="ARBA" id="ARBA00022692"/>
    </source>
</evidence>
<evidence type="ECO:0000256" key="1">
    <source>
        <dbReference type="ARBA" id="ARBA00004141"/>
    </source>
</evidence>
<feature type="transmembrane region" description="Helical" evidence="6">
    <location>
        <begin position="64"/>
        <end position="83"/>
    </location>
</feature>
<organism evidence="7 8">
    <name type="scientific">Marilutibacter penaei</name>
    <dbReference type="NCBI Taxonomy" id="2759900"/>
    <lineage>
        <taxon>Bacteria</taxon>
        <taxon>Pseudomonadati</taxon>
        <taxon>Pseudomonadota</taxon>
        <taxon>Gammaproteobacteria</taxon>
        <taxon>Lysobacterales</taxon>
        <taxon>Lysobacteraceae</taxon>
        <taxon>Marilutibacter</taxon>
    </lineage>
</organism>
<feature type="transmembrane region" description="Helical" evidence="6">
    <location>
        <begin position="103"/>
        <end position="126"/>
    </location>
</feature>
<comment type="subcellular location">
    <subcellularLocation>
        <location evidence="1">Membrane</location>
        <topology evidence="1">Multi-pass membrane protein</topology>
    </subcellularLocation>
</comment>
<dbReference type="PANTHER" id="PTHR36926">
    <property type="entry name" value="COLICIN V PRODUCTION PROTEIN"/>
    <property type="match status" value="1"/>
</dbReference>
<feature type="region of interest" description="Disordered" evidence="5">
    <location>
        <begin position="181"/>
        <end position="200"/>
    </location>
</feature>
<evidence type="ECO:0000256" key="5">
    <source>
        <dbReference type="SAM" id="MobiDB-lite"/>
    </source>
</evidence>
<gene>
    <name evidence="7" type="ORF">H4F99_13415</name>
</gene>
<evidence type="ECO:0000256" key="6">
    <source>
        <dbReference type="SAM" id="Phobius"/>
    </source>
</evidence>
<dbReference type="Proteomes" id="UP000552587">
    <property type="component" value="Unassembled WGS sequence"/>
</dbReference>
<sequence length="200" mass="20931">MTAIDWVLLAIVAMSALFGALRGLVGVIASLAAWLLGGWAAFRYGGDVALMLAGGTAPTTGQLFAGYALSFIGVMVLVGVVGWSVKKLLHTVGLSGLDRALGLVFGVLRGVFVVCVLVLLMGFTGLPREPEWRHSRLVPLALPGALWLQGWLPEWAVQQIDFSGEAPVAASDVLQDVSQGVPLPLPTPVPPAPVDTDQDP</sequence>
<dbReference type="GO" id="GO:0016020">
    <property type="term" value="C:membrane"/>
    <property type="evidence" value="ECO:0007669"/>
    <property type="project" value="UniProtKB-SubCell"/>
</dbReference>
<dbReference type="EMBL" id="JACHTE010000010">
    <property type="protein sequence ID" value="MBB1089477.1"/>
    <property type="molecule type" value="Genomic_DNA"/>
</dbReference>
<feature type="compositionally biased region" description="Pro residues" evidence="5">
    <location>
        <begin position="183"/>
        <end position="193"/>
    </location>
</feature>
<dbReference type="PANTHER" id="PTHR36926:SF1">
    <property type="entry name" value="COLICIN V PRODUCTION PROTEIN"/>
    <property type="match status" value="1"/>
</dbReference>
<protein>
    <submittedName>
        <fullName evidence="7">CvpA family protein</fullName>
    </submittedName>
</protein>
<evidence type="ECO:0000313" key="8">
    <source>
        <dbReference type="Proteomes" id="UP000552587"/>
    </source>
</evidence>
<dbReference type="AlphaFoldDB" id="A0A7W3YFQ9"/>
<keyword evidence="2 6" id="KW-0812">Transmembrane</keyword>
<evidence type="ECO:0000256" key="4">
    <source>
        <dbReference type="ARBA" id="ARBA00023136"/>
    </source>
</evidence>
<name>A0A7W3YFQ9_9GAMM</name>
<dbReference type="RefSeq" id="WP_182670331.1">
    <property type="nucleotide sequence ID" value="NZ_JACHTE010000010.1"/>
</dbReference>
<dbReference type="InterPro" id="IPR003825">
    <property type="entry name" value="Colicin-V_CvpA"/>
</dbReference>
<keyword evidence="3 6" id="KW-1133">Transmembrane helix</keyword>
<evidence type="ECO:0000313" key="7">
    <source>
        <dbReference type="EMBL" id="MBB1089477.1"/>
    </source>
</evidence>
<feature type="transmembrane region" description="Helical" evidence="6">
    <location>
        <begin position="31"/>
        <end position="52"/>
    </location>
</feature>
<accession>A0A7W3YFQ9</accession>
<reference evidence="7 8" key="1">
    <citation type="submission" date="2020-07" db="EMBL/GenBank/DDBJ databases">
        <authorList>
            <person name="Xu S."/>
            <person name="Li A."/>
        </authorList>
    </citation>
    <scope>NUCLEOTIDE SEQUENCE [LARGE SCALE GENOMIC DNA]</scope>
    <source>
        <strain evidence="7 8">SG-8</strain>
    </source>
</reference>